<keyword evidence="1" id="KW-0805">Transcription regulation</keyword>
<dbReference type="PANTHER" id="PTHR30055">
    <property type="entry name" value="HTH-TYPE TRANSCRIPTIONAL REGULATOR RUTR"/>
    <property type="match status" value="1"/>
</dbReference>
<organism evidence="6 7">
    <name type="scientific">Streptomyces niveus</name>
    <name type="common">Streptomyces spheroides</name>
    <dbReference type="NCBI Taxonomy" id="193462"/>
    <lineage>
        <taxon>Bacteria</taxon>
        <taxon>Bacillati</taxon>
        <taxon>Actinomycetota</taxon>
        <taxon>Actinomycetes</taxon>
        <taxon>Kitasatosporales</taxon>
        <taxon>Streptomycetaceae</taxon>
        <taxon>Streptomyces</taxon>
    </lineage>
</organism>
<keyword evidence="3" id="KW-0804">Transcription</keyword>
<evidence type="ECO:0000256" key="1">
    <source>
        <dbReference type="ARBA" id="ARBA00023015"/>
    </source>
</evidence>
<feature type="DNA-binding region" description="H-T-H motif" evidence="4">
    <location>
        <begin position="40"/>
        <end position="59"/>
    </location>
</feature>
<dbReference type="AlphaFoldDB" id="A0A1U9QN42"/>
<dbReference type="Gene3D" id="1.10.357.10">
    <property type="entry name" value="Tetracycline Repressor, domain 2"/>
    <property type="match status" value="1"/>
</dbReference>
<dbReference type="KEGG" id="snw:BBN63_04455"/>
<protein>
    <recommendedName>
        <fullName evidence="5">HTH tetR-type domain-containing protein</fullName>
    </recommendedName>
</protein>
<dbReference type="Pfam" id="PF00440">
    <property type="entry name" value="TetR_N"/>
    <property type="match status" value="1"/>
</dbReference>
<dbReference type="PANTHER" id="PTHR30055:SF220">
    <property type="entry name" value="TETR-FAMILY REGULATORY PROTEIN"/>
    <property type="match status" value="1"/>
</dbReference>
<evidence type="ECO:0000256" key="2">
    <source>
        <dbReference type="ARBA" id="ARBA00023125"/>
    </source>
</evidence>
<reference evidence="6 7" key="1">
    <citation type="submission" date="2016-11" db="EMBL/GenBank/DDBJ databases">
        <title>Complete genome sequence of Streptomyces niveus SCSIO 3406.</title>
        <authorList>
            <person name="Zhu Q."/>
            <person name="Cheng W."/>
            <person name="Song Y."/>
            <person name="Li Q."/>
            <person name="Ju J."/>
        </authorList>
    </citation>
    <scope>NUCLEOTIDE SEQUENCE [LARGE SCALE GENOMIC DNA]</scope>
    <source>
        <strain evidence="6 7">SCSIO 3406</strain>
    </source>
</reference>
<keyword evidence="2 4" id="KW-0238">DNA-binding</keyword>
<dbReference type="InterPro" id="IPR036271">
    <property type="entry name" value="Tet_transcr_reg_TetR-rel_C_sf"/>
</dbReference>
<dbReference type="Proteomes" id="UP000189677">
    <property type="component" value="Chromosome"/>
</dbReference>
<evidence type="ECO:0000256" key="4">
    <source>
        <dbReference type="PROSITE-ProRule" id="PRU00335"/>
    </source>
</evidence>
<dbReference type="Pfam" id="PF13305">
    <property type="entry name" value="TetR_C_33"/>
    <property type="match status" value="1"/>
</dbReference>
<gene>
    <name evidence="6" type="ORF">BBN63_04455</name>
</gene>
<name>A0A1U9QN42_STRNV</name>
<dbReference type="RefSeq" id="WP_078074125.1">
    <property type="nucleotide sequence ID" value="NZ_CP018047.1"/>
</dbReference>
<dbReference type="PROSITE" id="PS50977">
    <property type="entry name" value="HTH_TETR_2"/>
    <property type="match status" value="1"/>
</dbReference>
<proteinExistence type="predicted"/>
<evidence type="ECO:0000256" key="3">
    <source>
        <dbReference type="ARBA" id="ARBA00023163"/>
    </source>
</evidence>
<dbReference type="GO" id="GO:0000976">
    <property type="term" value="F:transcription cis-regulatory region binding"/>
    <property type="evidence" value="ECO:0007669"/>
    <property type="project" value="TreeGrafter"/>
</dbReference>
<dbReference type="SUPFAM" id="SSF46689">
    <property type="entry name" value="Homeodomain-like"/>
    <property type="match status" value="1"/>
</dbReference>
<evidence type="ECO:0000313" key="6">
    <source>
        <dbReference type="EMBL" id="AQU65600.1"/>
    </source>
</evidence>
<dbReference type="SUPFAM" id="SSF48498">
    <property type="entry name" value="Tetracyclin repressor-like, C-terminal domain"/>
    <property type="match status" value="1"/>
</dbReference>
<feature type="domain" description="HTH tetR-type" evidence="5">
    <location>
        <begin position="17"/>
        <end position="77"/>
    </location>
</feature>
<evidence type="ECO:0000313" key="7">
    <source>
        <dbReference type="Proteomes" id="UP000189677"/>
    </source>
</evidence>
<sequence>METNRASQGAKAGYHHGDLRNALITAGVELATDGGPAKVVLREAARRAGVSPTAAYRHFAGQGDLLLAVKIHAQQLLADAMERVAASLPPGDHPGAAAERRLAAIGRGYVGFALEHPGLFRTAFSHSAPGAAEDTGWGGVTPPADNPQYRSYNLLSQALDELVATGRMPAGNRPGAEAAAWSTAHGLAMLLLDGPMGRLPATDRDAVIVRTTDTIVAGLLVPRGHPGSR</sequence>
<dbReference type="OrthoDB" id="3173376at2"/>
<dbReference type="GO" id="GO:0003700">
    <property type="term" value="F:DNA-binding transcription factor activity"/>
    <property type="evidence" value="ECO:0007669"/>
    <property type="project" value="TreeGrafter"/>
</dbReference>
<dbReference type="InterPro" id="IPR050109">
    <property type="entry name" value="HTH-type_TetR-like_transc_reg"/>
</dbReference>
<dbReference type="InterPro" id="IPR001647">
    <property type="entry name" value="HTH_TetR"/>
</dbReference>
<evidence type="ECO:0000259" key="5">
    <source>
        <dbReference type="PROSITE" id="PS50977"/>
    </source>
</evidence>
<dbReference type="InterPro" id="IPR025996">
    <property type="entry name" value="MT1864/Rv1816-like_C"/>
</dbReference>
<dbReference type="InterPro" id="IPR009057">
    <property type="entry name" value="Homeodomain-like_sf"/>
</dbReference>
<accession>A0A1U9QN42</accession>
<dbReference type="EMBL" id="CP018047">
    <property type="protein sequence ID" value="AQU65600.1"/>
    <property type="molecule type" value="Genomic_DNA"/>
</dbReference>
<keyword evidence="7" id="KW-1185">Reference proteome</keyword>